<organism evidence="2 3">
    <name type="scientific">Moorena producens PAL-8-15-08-1</name>
    <dbReference type="NCBI Taxonomy" id="1458985"/>
    <lineage>
        <taxon>Bacteria</taxon>
        <taxon>Bacillati</taxon>
        <taxon>Cyanobacteriota</taxon>
        <taxon>Cyanophyceae</taxon>
        <taxon>Coleofasciculales</taxon>
        <taxon>Coleofasciculaceae</taxon>
        <taxon>Moorena</taxon>
    </lineage>
</organism>
<dbReference type="InterPro" id="IPR035069">
    <property type="entry name" value="TTHA1013/TTHA0281-like"/>
</dbReference>
<accession>A0A1D8U091</accession>
<sequence length="66" mass="7385">MKWRVILEPDLHNGDWAAWCPELPGCTSCGETKVEAIENMREAIELYLEPAPLELPEGSVTCEVTI</sequence>
<dbReference type="KEGG" id="mpro:BJP34_31255"/>
<feature type="domain" description="HicB-like antitoxin of toxin-antitoxin system" evidence="1">
    <location>
        <begin position="5"/>
        <end position="50"/>
    </location>
</feature>
<evidence type="ECO:0000259" key="1">
    <source>
        <dbReference type="Pfam" id="PF15919"/>
    </source>
</evidence>
<dbReference type="OrthoDB" id="7068289at2"/>
<evidence type="ECO:0000313" key="3">
    <source>
        <dbReference type="Proteomes" id="UP000177870"/>
    </source>
</evidence>
<dbReference type="SUPFAM" id="SSF143100">
    <property type="entry name" value="TTHA1013/TTHA0281-like"/>
    <property type="match status" value="1"/>
</dbReference>
<dbReference type="EMBL" id="CP017599">
    <property type="protein sequence ID" value="AOX03321.1"/>
    <property type="molecule type" value="Genomic_DNA"/>
</dbReference>
<gene>
    <name evidence="2" type="ORF">BJP34_31255</name>
</gene>
<dbReference type="Proteomes" id="UP000177870">
    <property type="component" value="Chromosome"/>
</dbReference>
<dbReference type="InterPro" id="IPR031807">
    <property type="entry name" value="HicB-like"/>
</dbReference>
<dbReference type="PANTHER" id="PTHR34504">
    <property type="entry name" value="ANTITOXIN HICB"/>
    <property type="match status" value="1"/>
</dbReference>
<name>A0A1D8U091_9CYAN</name>
<proteinExistence type="predicted"/>
<reference evidence="3" key="1">
    <citation type="submission" date="2016-10" db="EMBL/GenBank/DDBJ databases">
        <title>Comparative genomics uncovers the prolific and rare metabolic potential of the cyanobacterial genus Moorea.</title>
        <authorList>
            <person name="Leao T."/>
            <person name="Castelao G."/>
            <person name="Korobeynikov A."/>
            <person name="Monroe E.A."/>
            <person name="Podell S."/>
            <person name="Glukhov E."/>
            <person name="Allen E."/>
            <person name="Gerwick W.H."/>
            <person name="Gerwick L."/>
        </authorList>
    </citation>
    <scope>NUCLEOTIDE SEQUENCE [LARGE SCALE GENOMIC DNA]</scope>
    <source>
        <strain evidence="3">PAL-8-15-08-1</strain>
    </source>
</reference>
<protein>
    <recommendedName>
        <fullName evidence="1">HicB-like antitoxin of toxin-antitoxin system domain-containing protein</fullName>
    </recommendedName>
</protein>
<dbReference type="STRING" id="1458985.BJP34_31255"/>
<dbReference type="PANTHER" id="PTHR34504:SF2">
    <property type="entry name" value="UPF0150 PROTEIN SSL0259"/>
    <property type="match status" value="1"/>
</dbReference>
<dbReference type="AlphaFoldDB" id="A0A1D8U091"/>
<evidence type="ECO:0000313" key="2">
    <source>
        <dbReference type="EMBL" id="AOX03321.1"/>
    </source>
</evidence>
<dbReference type="Pfam" id="PF15919">
    <property type="entry name" value="HicB_lk_antitox"/>
    <property type="match status" value="1"/>
</dbReference>
<dbReference type="Gene3D" id="3.30.160.250">
    <property type="match status" value="1"/>
</dbReference>
<dbReference type="RefSeq" id="WP_070395704.1">
    <property type="nucleotide sequence ID" value="NZ_CP017599.1"/>
</dbReference>
<dbReference type="InterPro" id="IPR051404">
    <property type="entry name" value="TA_system_antitoxin"/>
</dbReference>